<dbReference type="FunFam" id="4.10.860.130:FF:000001">
    <property type="entry name" value="40S ribosomal protein S13"/>
    <property type="match status" value="1"/>
</dbReference>
<dbReference type="SMART" id="SM00360">
    <property type="entry name" value="RRM"/>
    <property type="match status" value="2"/>
</dbReference>
<evidence type="ECO:0000256" key="4">
    <source>
        <dbReference type="ARBA" id="ARBA00022980"/>
    </source>
</evidence>
<accession>A0A9P8TSS1</accession>
<reference evidence="9" key="1">
    <citation type="submission" date="2021-08" db="EMBL/GenBank/DDBJ databases">
        <title>Chromosome-Level Trichoderma cornu-damae using Hi-C Data.</title>
        <authorList>
            <person name="Kim C.S."/>
        </authorList>
    </citation>
    <scope>NUCLEOTIDE SEQUENCE</scope>
    <source>
        <strain evidence="9">KA19-0412C</strain>
    </source>
</reference>
<dbReference type="Proteomes" id="UP000827724">
    <property type="component" value="Unassembled WGS sequence"/>
</dbReference>
<dbReference type="InterPro" id="IPR023029">
    <property type="entry name" value="Ribosomal_uS15_arc_euk"/>
</dbReference>
<keyword evidence="4" id="KW-0689">Ribosomal protein</keyword>
<keyword evidence="5" id="KW-0508">mRNA splicing</keyword>
<dbReference type="Gene3D" id="3.30.70.330">
    <property type="match status" value="3"/>
</dbReference>
<comment type="caution">
    <text evidence="9">The sequence shown here is derived from an EMBL/GenBank/DDBJ whole genome shotgun (WGS) entry which is preliminary data.</text>
</comment>
<dbReference type="GO" id="GO:1990904">
    <property type="term" value="C:ribonucleoprotein complex"/>
    <property type="evidence" value="ECO:0007669"/>
    <property type="project" value="UniProtKB-KW"/>
</dbReference>
<dbReference type="GO" id="GO:0005840">
    <property type="term" value="C:ribosome"/>
    <property type="evidence" value="ECO:0007669"/>
    <property type="project" value="UniProtKB-KW"/>
</dbReference>
<dbReference type="InterPro" id="IPR012677">
    <property type="entry name" value="Nucleotide-bd_a/b_plait_sf"/>
</dbReference>
<evidence type="ECO:0000256" key="3">
    <source>
        <dbReference type="ARBA" id="ARBA00022884"/>
    </source>
</evidence>
<dbReference type="Pfam" id="PF00312">
    <property type="entry name" value="Ribosomal_S15"/>
    <property type="match status" value="1"/>
</dbReference>
<dbReference type="FunFam" id="3.30.70.330:FF:000097">
    <property type="entry name" value="U2 snRNP auxiliary factor large subunit"/>
    <property type="match status" value="1"/>
</dbReference>
<dbReference type="InterPro" id="IPR003954">
    <property type="entry name" value="RRM_euk-type"/>
</dbReference>
<protein>
    <submittedName>
        <fullName evidence="9">U2 snrnp auxilliary factor</fullName>
    </submittedName>
</protein>
<feature type="domain" description="RRM" evidence="8">
    <location>
        <begin position="250"/>
        <end position="343"/>
    </location>
</feature>
<keyword evidence="2" id="KW-0507">mRNA processing</keyword>
<dbReference type="GO" id="GO:0006397">
    <property type="term" value="P:mRNA processing"/>
    <property type="evidence" value="ECO:0007669"/>
    <property type="project" value="UniProtKB-KW"/>
</dbReference>
<dbReference type="CDD" id="cd00353">
    <property type="entry name" value="Ribosomal_S15p_S13e"/>
    <property type="match status" value="1"/>
</dbReference>
<evidence type="ECO:0000256" key="2">
    <source>
        <dbReference type="ARBA" id="ARBA00022664"/>
    </source>
</evidence>
<dbReference type="CDD" id="cd12232">
    <property type="entry name" value="RRM3_U2AF65"/>
    <property type="match status" value="1"/>
</dbReference>
<evidence type="ECO:0000313" key="10">
    <source>
        <dbReference type="Proteomes" id="UP000827724"/>
    </source>
</evidence>
<dbReference type="Pfam" id="PF00076">
    <property type="entry name" value="RRM_1"/>
    <property type="match status" value="2"/>
</dbReference>
<dbReference type="Pfam" id="PF08069">
    <property type="entry name" value="Ribosomal_S13_N"/>
    <property type="match status" value="1"/>
</dbReference>
<dbReference type="InterPro" id="IPR009068">
    <property type="entry name" value="uS15_NS1_RNA-bd_sf"/>
</dbReference>
<dbReference type="Gene3D" id="1.10.287.10">
    <property type="entry name" value="S15/NS1, RNA-binding"/>
    <property type="match status" value="1"/>
</dbReference>
<gene>
    <name evidence="9" type="ORF">Trco_005639</name>
</gene>
<keyword evidence="3 7" id="KW-0694">RNA-binding</keyword>
<dbReference type="HAMAP" id="MF_01343_A">
    <property type="entry name" value="Ribosomal_uS15_A"/>
    <property type="match status" value="1"/>
</dbReference>
<dbReference type="InterPro" id="IPR000589">
    <property type="entry name" value="Ribosomal_uS15"/>
</dbReference>
<dbReference type="InterPro" id="IPR000504">
    <property type="entry name" value="RRM_dom"/>
</dbReference>
<evidence type="ECO:0000256" key="5">
    <source>
        <dbReference type="ARBA" id="ARBA00023187"/>
    </source>
</evidence>
<dbReference type="GO" id="GO:0008380">
    <property type="term" value="P:RNA splicing"/>
    <property type="evidence" value="ECO:0007669"/>
    <property type="project" value="UniProtKB-KW"/>
</dbReference>
<sequence>MAKELLVRKLRGDFICYSTHHRIRHHQFGRVTRSKPALSRSVVLTKFRVNQMGGDGAEIILAREAKEKIAATDTESVIAGALDHQNTVAIAGRRQMSMPILQVAATVTENARTDIHRLATAEANVIGIVTEALTAEMLDVTMTRDPAGENETLTMTVGEEDERGKREPTPDLTDVIPILERKRRLTQWDIKPPGYDLVTAEQAKLSGMFPLPGAPRQQPIDPTKLQAFMTQPGGQVSSAGLKANNSRQAKRLLVSNVPGGVGEDALISFFNLQLNGLNVIDSSDPCVLCQFSQDRAFAVLEFRNASDATVALALDGITMEADDAANGSVNGGHHGLNIRRPKDYVMPALPDEMPYDPTVISNVVPDTVHKLSIANIPSFLTEDQVIELLAAFGRPKAFVLVKDRMDHANWFLKGIAFTEYLEPSSANEPALNSLNGMDVGGKKLKVTKASIGPTQVANFDVGITAISGLASQTSNAIERSSVIQLLNMVTPEELMDNDDYEEICEDVHEECVKFGKVVELKVPRPSGGSRQSAGVGKIYVKFDSQESATKALTALAGRKFADRTVVSTYFPEHYFVRVQHFMFLFESLRLRLETFPKERHQNTAEIFGYMFTSHAPHGRIPPFALRTPSTTFASSANTTKSDKMGRLHSKGKGISSSAIPYSRAAPSWLKTTPEQVVDQICKLAKKGATPSQIGVVLRDSHGIAQVKVVTGNRILRILKSSGLAPDIPEDLYMLIKKAVAVRKHLERNRKDKDSKFRLILIESRIHRLARYYKTVGVLPPTWKYESATASTIVA</sequence>
<dbReference type="Gene3D" id="4.10.860.130">
    <property type="match status" value="1"/>
</dbReference>
<dbReference type="InterPro" id="IPR012606">
    <property type="entry name" value="Ribosomal_uS15_N"/>
</dbReference>
<proteinExistence type="inferred from homology"/>
<evidence type="ECO:0000256" key="1">
    <source>
        <dbReference type="ARBA" id="ARBA00008434"/>
    </source>
</evidence>
<dbReference type="OrthoDB" id="10266058at2759"/>
<dbReference type="PROSITE" id="PS50102">
    <property type="entry name" value="RRM"/>
    <property type="match status" value="3"/>
</dbReference>
<evidence type="ECO:0000259" key="8">
    <source>
        <dbReference type="PROSITE" id="PS50102"/>
    </source>
</evidence>
<dbReference type="EMBL" id="JAIWOZ010000004">
    <property type="protein sequence ID" value="KAH6606486.1"/>
    <property type="molecule type" value="Genomic_DNA"/>
</dbReference>
<keyword evidence="6" id="KW-0687">Ribonucleoprotein</keyword>
<dbReference type="GO" id="GO:0003735">
    <property type="term" value="F:structural constituent of ribosome"/>
    <property type="evidence" value="ECO:0007669"/>
    <property type="project" value="InterPro"/>
</dbReference>
<dbReference type="AlphaFoldDB" id="A0A9P8TSS1"/>
<dbReference type="PANTHER" id="PTHR23139">
    <property type="entry name" value="RNA-BINDING PROTEIN"/>
    <property type="match status" value="1"/>
</dbReference>
<comment type="similarity">
    <text evidence="1">Belongs to the universal ribosomal protein uS15 family.</text>
</comment>
<dbReference type="PROSITE" id="PS00362">
    <property type="entry name" value="RIBOSOMAL_S15"/>
    <property type="match status" value="1"/>
</dbReference>
<name>A0A9P8TSS1_9HYPO</name>
<dbReference type="SMART" id="SM01387">
    <property type="entry name" value="Ribosomal_S15"/>
    <property type="match status" value="1"/>
</dbReference>
<dbReference type="NCBIfam" id="NF006331">
    <property type="entry name" value="PRK08561.1"/>
    <property type="match status" value="1"/>
</dbReference>
<keyword evidence="10" id="KW-1185">Reference proteome</keyword>
<organism evidence="9 10">
    <name type="scientific">Trichoderma cornu-damae</name>
    <dbReference type="NCBI Taxonomy" id="654480"/>
    <lineage>
        <taxon>Eukaryota</taxon>
        <taxon>Fungi</taxon>
        <taxon>Dikarya</taxon>
        <taxon>Ascomycota</taxon>
        <taxon>Pezizomycotina</taxon>
        <taxon>Sordariomycetes</taxon>
        <taxon>Hypocreomycetidae</taxon>
        <taxon>Hypocreales</taxon>
        <taxon>Hypocreaceae</taxon>
        <taxon>Trichoderma</taxon>
    </lineage>
</organism>
<dbReference type="FunFam" id="1.10.287.10:FF:000003">
    <property type="entry name" value="40S ribosomal protein S13"/>
    <property type="match status" value="1"/>
</dbReference>
<dbReference type="SMART" id="SM00361">
    <property type="entry name" value="RRM_1"/>
    <property type="match status" value="1"/>
</dbReference>
<evidence type="ECO:0000313" key="9">
    <source>
        <dbReference type="EMBL" id="KAH6606486.1"/>
    </source>
</evidence>
<dbReference type="SUPFAM" id="SSF47060">
    <property type="entry name" value="S15/NS1 RNA-binding domain"/>
    <property type="match status" value="1"/>
</dbReference>
<feature type="domain" description="RRM" evidence="8">
    <location>
        <begin position="369"/>
        <end position="451"/>
    </location>
</feature>
<evidence type="ECO:0000256" key="6">
    <source>
        <dbReference type="ARBA" id="ARBA00023274"/>
    </source>
</evidence>
<dbReference type="GO" id="GO:0003723">
    <property type="term" value="F:RNA binding"/>
    <property type="evidence" value="ECO:0007669"/>
    <property type="project" value="UniProtKB-UniRule"/>
</dbReference>
<dbReference type="GO" id="GO:0006412">
    <property type="term" value="P:translation"/>
    <property type="evidence" value="ECO:0007669"/>
    <property type="project" value="InterPro"/>
</dbReference>
<feature type="domain" description="RRM" evidence="8">
    <location>
        <begin position="481"/>
        <end position="572"/>
    </location>
</feature>
<evidence type="ECO:0000256" key="7">
    <source>
        <dbReference type="PROSITE-ProRule" id="PRU00176"/>
    </source>
</evidence>
<dbReference type="SUPFAM" id="SSF54928">
    <property type="entry name" value="RNA-binding domain, RBD"/>
    <property type="match status" value="2"/>
</dbReference>
<dbReference type="SMART" id="SM01386">
    <property type="entry name" value="Ribosomal_S13_N"/>
    <property type="match status" value="1"/>
</dbReference>
<dbReference type="InterPro" id="IPR035979">
    <property type="entry name" value="RBD_domain_sf"/>
</dbReference>